<feature type="compositionally biased region" description="Acidic residues" evidence="2">
    <location>
        <begin position="144"/>
        <end position="153"/>
    </location>
</feature>
<dbReference type="AlphaFoldDB" id="A0A0G4HQC4"/>
<proteinExistence type="inferred from homology"/>
<dbReference type="GO" id="GO:0047372">
    <property type="term" value="F:monoacylglycerol lipase activity"/>
    <property type="evidence" value="ECO:0007669"/>
    <property type="project" value="TreeGrafter"/>
</dbReference>
<dbReference type="EMBL" id="CDMZ01003463">
    <property type="protein sequence ID" value="CEM46472.1"/>
    <property type="molecule type" value="Genomic_DNA"/>
</dbReference>
<organism evidence="3">
    <name type="scientific">Chromera velia CCMP2878</name>
    <dbReference type="NCBI Taxonomy" id="1169474"/>
    <lineage>
        <taxon>Eukaryota</taxon>
        <taxon>Sar</taxon>
        <taxon>Alveolata</taxon>
        <taxon>Colpodellida</taxon>
        <taxon>Chromeraceae</taxon>
        <taxon>Chromera</taxon>
    </lineage>
</organism>
<feature type="region of interest" description="Disordered" evidence="2">
    <location>
        <begin position="489"/>
        <end position="527"/>
    </location>
</feature>
<comment type="similarity">
    <text evidence="1">Belongs to the AB hydrolase superfamily. AB hydrolase 4 family.</text>
</comment>
<protein>
    <recommendedName>
        <fullName evidence="4">AB hydrolase-1 domain-containing protein</fullName>
    </recommendedName>
</protein>
<evidence type="ECO:0000256" key="1">
    <source>
        <dbReference type="ARBA" id="ARBA00010884"/>
    </source>
</evidence>
<feature type="compositionally biased region" description="Low complexity" evidence="2">
    <location>
        <begin position="159"/>
        <end position="171"/>
    </location>
</feature>
<accession>A0A0G4HQC4</accession>
<evidence type="ECO:0000313" key="3">
    <source>
        <dbReference type="EMBL" id="CEM46472.1"/>
    </source>
</evidence>
<dbReference type="PANTHER" id="PTHR10794">
    <property type="entry name" value="ABHYDROLASE DOMAIN-CONTAINING PROTEIN"/>
    <property type="match status" value="1"/>
</dbReference>
<gene>
    <name evidence="3" type="ORF">Cvel_30145</name>
</gene>
<evidence type="ECO:0008006" key="4">
    <source>
        <dbReference type="Google" id="ProtNLM"/>
    </source>
</evidence>
<dbReference type="GO" id="GO:0034338">
    <property type="term" value="F:short-chain carboxylesterase activity"/>
    <property type="evidence" value="ECO:0007669"/>
    <property type="project" value="TreeGrafter"/>
</dbReference>
<reference evidence="3" key="1">
    <citation type="submission" date="2014-11" db="EMBL/GenBank/DDBJ databases">
        <authorList>
            <person name="Otto D Thomas"/>
            <person name="Naeem Raeece"/>
        </authorList>
    </citation>
    <scope>NUCLEOTIDE SEQUENCE</scope>
</reference>
<feature type="region of interest" description="Disordered" evidence="2">
    <location>
        <begin position="144"/>
        <end position="171"/>
    </location>
</feature>
<name>A0A0G4HQC4_9ALVE</name>
<dbReference type="Gene3D" id="3.40.50.1820">
    <property type="entry name" value="alpha/beta hydrolase"/>
    <property type="match status" value="1"/>
</dbReference>
<evidence type="ECO:0000256" key="2">
    <source>
        <dbReference type="SAM" id="MobiDB-lite"/>
    </source>
</evidence>
<dbReference type="InterPro" id="IPR029058">
    <property type="entry name" value="AB_hydrolase_fold"/>
</dbReference>
<sequence>MKRQRWETPDGEILDVDLCPHPGSDLVAVCRRECMHKRGEEIDGPSPMPPNNCVGPLPLEYVRVHKDAMPGDATCASTPTSTTFPDYTSHNRPIVVLIHGMESHSRGPTNVRVASAFYHKGFDIVALNFRACAVPVALDGMYELTEEPGDGDGPETPSTRGTPTAAPVPAATPLRPRSYHAGFTFDVNWMSRRLFFAFPDRRMYIAGFSLGGNTTTKFLGELGHFAADRNIVGGAVLCAALDPHLCQKCLDGDLPVRVPDSEGKTWQPLPSDEEKQAARWNLNRSLYAKHFIKSSRKKLEKAHQNHPDAFNLDLVLSARSCGEIDTAFTVPVWGAGSLLQFYTQTAGRNYLPGIRVPLFGINAMDDPCVPRAVVPSETWLKVHTSPNRNTPREALPVTFVEEPEKEEEAGKDVPEECGYVRWQAVEFGGHGGFVGDHARCDWEGRGVGMPRDAVAVSAGWGPWSLARFIASVEAEVSGDLVGMEPVRQRLHSRTESHSEEKGGGVGESEGAVTLEEGKGEEEGEGEGFLPGRLSKFLSSPELPPLPRGQVELIASPHDALAGLCAPGAGEGESEATPAVSTAGPEGWEVVGEGSPLGGSLALTLEGEGGARGGKRASTLGPDFTNVALSAATAAAAAAAMDNSC</sequence>
<feature type="compositionally biased region" description="Basic and acidic residues" evidence="2">
    <location>
        <begin position="492"/>
        <end position="502"/>
    </location>
</feature>
<dbReference type="VEuPathDB" id="CryptoDB:Cvel_30145"/>
<dbReference type="InterPro" id="IPR050960">
    <property type="entry name" value="AB_hydrolase_4_sf"/>
</dbReference>
<dbReference type="SUPFAM" id="SSF53474">
    <property type="entry name" value="alpha/beta-Hydrolases"/>
    <property type="match status" value="1"/>
</dbReference>
<dbReference type="PANTHER" id="PTHR10794:SF63">
    <property type="entry name" value="ALPHA_BETA HYDROLASE 1, ISOFORM A"/>
    <property type="match status" value="1"/>
</dbReference>